<dbReference type="EMBL" id="JADNYM010000004">
    <property type="protein sequence ID" value="MBG0738535.1"/>
    <property type="molecule type" value="Genomic_DNA"/>
</dbReference>
<gene>
    <name evidence="2" type="ORF">IV500_03735</name>
</gene>
<feature type="domain" description="Luciferase-like" evidence="1">
    <location>
        <begin position="9"/>
        <end position="207"/>
    </location>
</feature>
<evidence type="ECO:0000259" key="1">
    <source>
        <dbReference type="Pfam" id="PF00296"/>
    </source>
</evidence>
<comment type="caution">
    <text evidence="2">The sequence shown here is derived from an EMBL/GenBank/DDBJ whole genome shotgun (WGS) entry which is preliminary data.</text>
</comment>
<dbReference type="GO" id="GO:0016705">
    <property type="term" value="F:oxidoreductase activity, acting on paired donors, with incorporation or reduction of molecular oxygen"/>
    <property type="evidence" value="ECO:0007669"/>
    <property type="project" value="InterPro"/>
</dbReference>
<dbReference type="GO" id="GO:0005829">
    <property type="term" value="C:cytosol"/>
    <property type="evidence" value="ECO:0007669"/>
    <property type="project" value="TreeGrafter"/>
</dbReference>
<dbReference type="PANTHER" id="PTHR30137:SF15">
    <property type="entry name" value="BLL6902 PROTEIN"/>
    <property type="match status" value="1"/>
</dbReference>
<evidence type="ECO:0000313" key="2">
    <source>
        <dbReference type="EMBL" id="MBG0738535.1"/>
    </source>
</evidence>
<sequence>MKRIGFLSFGHWGPLQGSGTRTAADALLQSIDLAVAAEELGIDGAFFRVHHFARQLASPFPLLAAIAAKTSRIEMGTAVIDMRYENPLYMAEEAAATDLISAGRLQLGISRGSPEPALDGPASFGHVPLQDETPADMARRHTEEFRHALTGGGIARAGTGYHGGGPAALLPVQPSSPGLGERIWWGAGTRATAVWAAEQGMNLMSSTLLTEDTGVPFDQLQAEQLRLFHGTWNQAWNGAGAGHGRRPLTSVSRSVLPVVDDEDRYYFGQQGPADNHDQVGVLDGAMSRFGKSYIGEPDVLAEQLAADEAVQAADTLLLTVPNQLGVAYNAKLLANVAKYIAPALGWTAAASAAGEAHGPVR</sequence>
<dbReference type="Pfam" id="PF00296">
    <property type="entry name" value="Bac_luciferase"/>
    <property type="match status" value="1"/>
</dbReference>
<dbReference type="SUPFAM" id="SSF51679">
    <property type="entry name" value="Bacterial luciferase-like"/>
    <property type="match status" value="1"/>
</dbReference>
<proteinExistence type="predicted"/>
<dbReference type="InterPro" id="IPR036661">
    <property type="entry name" value="Luciferase-like_sf"/>
</dbReference>
<dbReference type="RefSeq" id="WP_196395481.1">
    <property type="nucleotide sequence ID" value="NZ_JADNYM010000004.1"/>
</dbReference>
<dbReference type="Proteomes" id="UP000655366">
    <property type="component" value="Unassembled WGS sequence"/>
</dbReference>
<accession>A0A931G4L0</accession>
<keyword evidence="3" id="KW-1185">Reference proteome</keyword>
<evidence type="ECO:0000313" key="3">
    <source>
        <dbReference type="Proteomes" id="UP000655366"/>
    </source>
</evidence>
<dbReference type="AlphaFoldDB" id="A0A931G4L0"/>
<name>A0A931G4L0_9MICC</name>
<dbReference type="Gene3D" id="3.20.20.30">
    <property type="entry name" value="Luciferase-like domain"/>
    <property type="match status" value="1"/>
</dbReference>
<protein>
    <submittedName>
        <fullName evidence="2">LLM class flavin-dependent oxidoreductase</fullName>
    </submittedName>
</protein>
<reference evidence="2 3" key="1">
    <citation type="submission" date="2020-11" db="EMBL/GenBank/DDBJ databases">
        <title>Arthrobacter antarcticus sp. nov., isolated from Antarctic Soil.</title>
        <authorList>
            <person name="Li J."/>
        </authorList>
    </citation>
    <scope>NUCLEOTIDE SEQUENCE [LARGE SCALE GENOMIC DNA]</scope>
    <source>
        <strain evidence="2 3">Z1-20</strain>
    </source>
</reference>
<dbReference type="InterPro" id="IPR050766">
    <property type="entry name" value="Bact_Lucif_Oxidored"/>
</dbReference>
<organism evidence="2 3">
    <name type="scientific">Arthrobacter terrae</name>
    <dbReference type="NCBI Taxonomy" id="2935737"/>
    <lineage>
        <taxon>Bacteria</taxon>
        <taxon>Bacillati</taxon>
        <taxon>Actinomycetota</taxon>
        <taxon>Actinomycetes</taxon>
        <taxon>Micrococcales</taxon>
        <taxon>Micrococcaceae</taxon>
        <taxon>Arthrobacter</taxon>
    </lineage>
</organism>
<dbReference type="InterPro" id="IPR011251">
    <property type="entry name" value="Luciferase-like_dom"/>
</dbReference>
<dbReference type="PANTHER" id="PTHR30137">
    <property type="entry name" value="LUCIFERASE-LIKE MONOOXYGENASE"/>
    <property type="match status" value="1"/>
</dbReference>